<evidence type="ECO:0000313" key="4">
    <source>
        <dbReference type="EMBL" id="UTT62696.1"/>
    </source>
</evidence>
<feature type="transmembrane region" description="Helical" evidence="2">
    <location>
        <begin position="138"/>
        <end position="154"/>
    </location>
</feature>
<dbReference type="InterPro" id="IPR002656">
    <property type="entry name" value="Acyl_transf_3_dom"/>
</dbReference>
<keyword evidence="5" id="KW-1185">Reference proteome</keyword>
<organism evidence="4 5">
    <name type="scientific">Microcella humidisoli</name>
    <dbReference type="NCBI Taxonomy" id="2963406"/>
    <lineage>
        <taxon>Bacteria</taxon>
        <taxon>Bacillati</taxon>
        <taxon>Actinomycetota</taxon>
        <taxon>Actinomycetes</taxon>
        <taxon>Micrococcales</taxon>
        <taxon>Microbacteriaceae</taxon>
        <taxon>Microcella</taxon>
    </lineage>
</organism>
<evidence type="ECO:0000256" key="2">
    <source>
        <dbReference type="SAM" id="Phobius"/>
    </source>
</evidence>
<gene>
    <name evidence="4" type="ORF">NNL39_00820</name>
</gene>
<feature type="transmembrane region" description="Helical" evidence="2">
    <location>
        <begin position="160"/>
        <end position="177"/>
    </location>
</feature>
<keyword evidence="4" id="KW-0808">Transferase</keyword>
<feature type="transmembrane region" description="Helical" evidence="2">
    <location>
        <begin position="198"/>
        <end position="220"/>
    </location>
</feature>
<dbReference type="InterPro" id="IPR052734">
    <property type="entry name" value="Nod_factor_acetyltransferase"/>
</dbReference>
<keyword evidence="2" id="KW-1133">Transmembrane helix</keyword>
<dbReference type="RefSeq" id="WP_255159827.1">
    <property type="nucleotide sequence ID" value="NZ_CP101497.1"/>
</dbReference>
<keyword evidence="4" id="KW-0012">Acyltransferase</keyword>
<evidence type="ECO:0000259" key="3">
    <source>
        <dbReference type="Pfam" id="PF01757"/>
    </source>
</evidence>
<evidence type="ECO:0000313" key="5">
    <source>
        <dbReference type="Proteomes" id="UP001060039"/>
    </source>
</evidence>
<feature type="domain" description="Acyltransferase 3" evidence="3">
    <location>
        <begin position="16"/>
        <end position="324"/>
    </location>
</feature>
<dbReference type="GO" id="GO:0016746">
    <property type="term" value="F:acyltransferase activity"/>
    <property type="evidence" value="ECO:0007669"/>
    <property type="project" value="UniProtKB-KW"/>
</dbReference>
<feature type="transmembrane region" description="Helical" evidence="2">
    <location>
        <begin position="112"/>
        <end position="131"/>
    </location>
</feature>
<dbReference type="PANTHER" id="PTHR37312">
    <property type="entry name" value="MEMBRANE-BOUND ACYLTRANSFERASE YKRP-RELATED"/>
    <property type="match status" value="1"/>
</dbReference>
<feature type="region of interest" description="Disordered" evidence="1">
    <location>
        <begin position="353"/>
        <end position="373"/>
    </location>
</feature>
<feature type="transmembrane region" description="Helical" evidence="2">
    <location>
        <begin position="20"/>
        <end position="37"/>
    </location>
</feature>
<feature type="transmembrane region" description="Helical" evidence="2">
    <location>
        <begin position="271"/>
        <end position="290"/>
    </location>
</feature>
<dbReference type="EMBL" id="CP101497">
    <property type="protein sequence ID" value="UTT62696.1"/>
    <property type="molecule type" value="Genomic_DNA"/>
</dbReference>
<dbReference type="Pfam" id="PF01757">
    <property type="entry name" value="Acyl_transf_3"/>
    <property type="match status" value="1"/>
</dbReference>
<feature type="transmembrane region" description="Helical" evidence="2">
    <location>
        <begin position="306"/>
        <end position="324"/>
    </location>
</feature>
<sequence>MGATSTSARPRVPLWDTTRFIAIALVVTGHAIQRLIADSDAALVTYLFIYAFHMPLFAIISGYFSKPGPPNERQMRRVITDIVLPYFIFETIWTAVQAIVEGNWTLNPTRPSWTLWFLLALGIFRLVLPYLALVRWPLVWSIALSVGVGYFGNVDSTFSLSRAIGILPFFVLGWKLHEWGVVDRWRLADPPTAIVRSIAVVVLAAWLAVLIAFIDVWRAIDLRFWFFYEDSYRDLGQDEWWAGLVRLGLIALAALLSAAVLVLVPRRPIAITPFGQATMYVYLLHSFVLYPIRESGVIGGDERSDWPWLVALVAFSLLLTIALASSPVRRLFRPLVEPRPRWLFRPDLDARTGPLRIQPSRTDPTGSRRDPER</sequence>
<reference evidence="4" key="1">
    <citation type="submission" date="2022-07" db="EMBL/GenBank/DDBJ databases">
        <title>Taxonomic analysis of Microcella humidisoli nov. sp., isolated from riverside soil.</title>
        <authorList>
            <person name="Molina K.M."/>
            <person name="Kim S.B."/>
        </authorList>
    </citation>
    <scope>NUCLEOTIDE SEQUENCE</scope>
    <source>
        <strain evidence="4">MMS21-STM10</strain>
    </source>
</reference>
<dbReference type="Proteomes" id="UP001060039">
    <property type="component" value="Chromosome"/>
</dbReference>
<protein>
    <submittedName>
        <fullName evidence="4">Acyltransferase family protein</fullName>
    </submittedName>
</protein>
<feature type="transmembrane region" description="Helical" evidence="2">
    <location>
        <begin position="240"/>
        <end position="264"/>
    </location>
</feature>
<name>A0ABY5FX30_9MICO</name>
<keyword evidence="2" id="KW-0812">Transmembrane</keyword>
<feature type="transmembrane region" description="Helical" evidence="2">
    <location>
        <begin position="43"/>
        <end position="66"/>
    </location>
</feature>
<keyword evidence="2" id="KW-0472">Membrane</keyword>
<proteinExistence type="predicted"/>
<evidence type="ECO:0000256" key="1">
    <source>
        <dbReference type="SAM" id="MobiDB-lite"/>
    </source>
</evidence>
<accession>A0ABY5FX30</accession>
<feature type="transmembrane region" description="Helical" evidence="2">
    <location>
        <begin position="78"/>
        <end position="100"/>
    </location>
</feature>
<dbReference type="PANTHER" id="PTHR37312:SF1">
    <property type="entry name" value="MEMBRANE-BOUND ACYLTRANSFERASE YKRP-RELATED"/>
    <property type="match status" value="1"/>
</dbReference>